<evidence type="ECO:0000313" key="3">
    <source>
        <dbReference type="Proteomes" id="UP000479293"/>
    </source>
</evidence>
<comment type="caution">
    <text evidence="2">The sequence shown here is derived from an EMBL/GenBank/DDBJ whole genome shotgun (WGS) entry which is preliminary data.</text>
</comment>
<evidence type="ECO:0000259" key="1">
    <source>
        <dbReference type="SMART" id="SM00901"/>
    </source>
</evidence>
<name>A0A7C9FZG9_9BACT</name>
<proteinExistence type="predicted"/>
<dbReference type="InterPro" id="IPR014966">
    <property type="entry name" value="FRG-dom"/>
</dbReference>
<dbReference type="RefSeq" id="WP_152764481.1">
    <property type="nucleotide sequence ID" value="NZ_WHLY01000002.1"/>
</dbReference>
<gene>
    <name evidence="2" type="ORF">GBK04_25035</name>
</gene>
<dbReference type="EMBL" id="WHLY01000002">
    <property type="protein sequence ID" value="MPR36513.1"/>
    <property type="molecule type" value="Genomic_DNA"/>
</dbReference>
<protein>
    <submittedName>
        <fullName evidence="2">FRG domain-containing protein</fullName>
    </submittedName>
</protein>
<feature type="domain" description="FRG" evidence="1">
    <location>
        <begin position="23"/>
        <end position="128"/>
    </location>
</feature>
<sequence>MVPEITVTSLGEFMVEVENTSTVNNIIWYRGASNINYKLLPTLYRHPTITDSIDLINQENEILKRFKQRSLPYITRTTTDDWDFFFLMQHFGVPTRLLDWTENPFVALYFALSGAATDTHGNFTNDVIVWEMVPEHWNTKSLEDISITTVVDPDDPLMSGYVNTKSNITRIRKQSVAVYGNYNSVRIVAQKGAFVLFGKEMIAMEDVYVRDMYPPDCLKKIIIPTTHIGSMMSSLSRIGITDSVIFPDLEGLAKEIKRAFKFKV</sequence>
<dbReference type="SMART" id="SM00901">
    <property type="entry name" value="FRG"/>
    <property type="match status" value="1"/>
</dbReference>
<dbReference type="Proteomes" id="UP000479293">
    <property type="component" value="Unassembled WGS sequence"/>
</dbReference>
<reference evidence="2 3" key="1">
    <citation type="submission" date="2019-10" db="EMBL/GenBank/DDBJ databases">
        <title>Draft Genome Sequence of Cytophagaceae sp. SJW1-29.</title>
        <authorList>
            <person name="Choi A."/>
        </authorList>
    </citation>
    <scope>NUCLEOTIDE SEQUENCE [LARGE SCALE GENOMIC DNA]</scope>
    <source>
        <strain evidence="2 3">SJW1-29</strain>
    </source>
</reference>
<dbReference type="AlphaFoldDB" id="A0A7C9FZG9"/>
<organism evidence="2 3">
    <name type="scientific">Salmonirosea aquatica</name>
    <dbReference type="NCBI Taxonomy" id="2654236"/>
    <lineage>
        <taxon>Bacteria</taxon>
        <taxon>Pseudomonadati</taxon>
        <taxon>Bacteroidota</taxon>
        <taxon>Cytophagia</taxon>
        <taxon>Cytophagales</taxon>
        <taxon>Spirosomataceae</taxon>
        <taxon>Salmonirosea</taxon>
    </lineage>
</organism>
<evidence type="ECO:0000313" key="2">
    <source>
        <dbReference type="EMBL" id="MPR36513.1"/>
    </source>
</evidence>
<dbReference type="Pfam" id="PF08867">
    <property type="entry name" value="FRG"/>
    <property type="match status" value="1"/>
</dbReference>
<accession>A0A7C9FZG9</accession>
<keyword evidence="3" id="KW-1185">Reference proteome</keyword>